<evidence type="ECO:0000313" key="5">
    <source>
        <dbReference type="Proteomes" id="UP000694867"/>
    </source>
</evidence>
<evidence type="ECO:0000256" key="2">
    <source>
        <dbReference type="ARBA" id="ARBA00023242"/>
    </source>
</evidence>
<dbReference type="InterPro" id="IPR057412">
    <property type="entry name" value="INTS4_C"/>
</dbReference>
<dbReference type="InterPro" id="IPR011989">
    <property type="entry name" value="ARM-like"/>
</dbReference>
<evidence type="ECO:0000256" key="1">
    <source>
        <dbReference type="ARBA" id="ARBA00004123"/>
    </source>
</evidence>
<dbReference type="InterPro" id="IPR016024">
    <property type="entry name" value="ARM-type_fold"/>
</dbReference>
<dbReference type="AlphaFoldDB" id="A0AAJ6QNE2"/>
<dbReference type="GO" id="GO:0016180">
    <property type="term" value="P:snRNA processing"/>
    <property type="evidence" value="ECO:0007669"/>
    <property type="project" value="TreeGrafter"/>
</dbReference>
<dbReference type="SUPFAM" id="SSF48371">
    <property type="entry name" value="ARM repeat"/>
    <property type="match status" value="1"/>
</dbReference>
<dbReference type="GeneID" id="100900807"/>
<evidence type="ECO:0000259" key="3">
    <source>
        <dbReference type="Pfam" id="PF24493"/>
    </source>
</evidence>
<feature type="domain" description="Integrator complex subunit 4/Protein SIEL C-terminal Ig-like" evidence="4">
    <location>
        <begin position="823"/>
        <end position="942"/>
    </location>
</feature>
<dbReference type="Pfam" id="PF25458">
    <property type="entry name" value="INTS4_C"/>
    <property type="match status" value="1"/>
</dbReference>
<evidence type="ECO:0000313" key="6">
    <source>
        <dbReference type="RefSeq" id="XP_003738452.1"/>
    </source>
</evidence>
<dbReference type="Pfam" id="PF24493">
    <property type="entry name" value="INTS4_8HBD"/>
    <property type="match status" value="1"/>
</dbReference>
<dbReference type="CTD" id="92105"/>
<proteinExistence type="predicted"/>
<keyword evidence="5" id="KW-1185">Reference proteome</keyword>
<dbReference type="InterPro" id="IPR056235">
    <property type="entry name" value="INTS4_8HBD"/>
</dbReference>
<gene>
    <name evidence="6" type="primary">LOC100900807</name>
</gene>
<dbReference type="PANTHER" id="PTHR20938">
    <property type="entry name" value="INTEGRATOR COMPLEX SUBUNIT 4"/>
    <property type="match status" value="1"/>
</dbReference>
<protein>
    <submittedName>
        <fullName evidence="6">Integrator complex subunit 4</fullName>
    </submittedName>
</protein>
<reference evidence="6" key="1">
    <citation type="submission" date="2025-08" db="UniProtKB">
        <authorList>
            <consortium name="RefSeq"/>
        </authorList>
    </citation>
    <scope>IDENTIFICATION</scope>
</reference>
<sequence length="946" mass="107491">MAALLKKRALAEYSQTIQEEPRHRPLKKLHLTKKTQTTKAQHVCDTLKSKEQSERLSVLLRLERSLPQEAEQRALMYKILIDHYQKETETPVRAKIVSLLPALCPNRLDDLAQFASSESSHLVRAALMDAIVAVGEDAMSQDDRPRQLRCMKLIEEGLNDTTHLVKSRVLKWLARLVPSTAADSEIQNTVMATLIKYTRHQDPRVRTAALKAILLLHKRNIPLEASFYREACRGLNDDFENVRMVSMRLVQAMAQVHGREQVEVEGGSGEHIHLYDHAFAMICQMINDINMNVRVLSANLLGQMHEVSPSFLEQTLDKKLMSNLRRKASAHERRREAFQAGEWSSGQKWQDDAPRELVDEEAVSLMNQGACGFFVHSLEDEFLEVRLASLEALCSLAVRFAAFASHSLDFVVDMFNDEIEDVRLRAIDVLEKMGHAHVLRDDQLDTVLSVLKDFSMYTREALHRMLCHCRIRTTTSLNACVEALLENLRRYPQDRKSIYKCLMALGKCNPHITLALVPKLLNIHPYLDLPEPDVEDKRYIAILILVFNAAAACPTMLPLLEEHTLRHYIYLRDSMPHLVPYLELPLKNGQILAASKTSSGSSLQQSATFLQQVLQRVSNLPGSSNEFRHQWLQAAIQDLEKLAEMEPELAAGADCMRIFIRCQSMITQVVTNRSWLDLSQSTQPMGPALKAILDDLFRQAYILEHRFIGLTPPEIAAVRQLWLRLRALHLVIVIRGCNMSALGLCEAFLLQVDRLQTFLEEYKLDPEPWTVSVLRELDTLSDTRPGSVCRAVAPLLNHLATPNTLTLRGLDDNMKRIRQANATINEPTGEQDIPIKFQAGLVVAVTLDCDLENVADTSLIRVRVKYPDKQEQLVIPRRSDFRQVENDRQRLYTKVLLSHGVWSEALHVEINIVLSFAGLNPSEDNFIELCKPVRVYVCPKPVKKGI</sequence>
<dbReference type="PANTHER" id="PTHR20938:SF0">
    <property type="entry name" value="INTEGRATOR COMPLEX SUBUNIT 4"/>
    <property type="match status" value="1"/>
</dbReference>
<keyword evidence="2" id="KW-0539">Nucleus</keyword>
<organism evidence="5 6">
    <name type="scientific">Galendromus occidentalis</name>
    <name type="common">western predatory mite</name>
    <dbReference type="NCBI Taxonomy" id="34638"/>
    <lineage>
        <taxon>Eukaryota</taxon>
        <taxon>Metazoa</taxon>
        <taxon>Ecdysozoa</taxon>
        <taxon>Arthropoda</taxon>
        <taxon>Chelicerata</taxon>
        <taxon>Arachnida</taxon>
        <taxon>Acari</taxon>
        <taxon>Parasitiformes</taxon>
        <taxon>Mesostigmata</taxon>
        <taxon>Gamasina</taxon>
        <taxon>Phytoseioidea</taxon>
        <taxon>Phytoseiidae</taxon>
        <taxon>Typhlodrominae</taxon>
        <taxon>Galendromus</taxon>
    </lineage>
</organism>
<dbReference type="Proteomes" id="UP000694867">
    <property type="component" value="Unplaced"/>
</dbReference>
<dbReference type="GO" id="GO:0032039">
    <property type="term" value="C:integrator complex"/>
    <property type="evidence" value="ECO:0007669"/>
    <property type="project" value="TreeGrafter"/>
</dbReference>
<comment type="subcellular location">
    <subcellularLocation>
        <location evidence="1">Nucleus</location>
    </subcellularLocation>
</comment>
<name>A0AAJ6QNE2_9ACAR</name>
<accession>A0AAJ6QNE2</accession>
<dbReference type="RefSeq" id="XP_003738452.1">
    <property type="nucleotide sequence ID" value="XM_003738404.1"/>
</dbReference>
<dbReference type="KEGG" id="goe:100900807"/>
<dbReference type="Gene3D" id="1.25.10.10">
    <property type="entry name" value="Leucine-rich Repeat Variant"/>
    <property type="match status" value="2"/>
</dbReference>
<evidence type="ECO:0000259" key="4">
    <source>
        <dbReference type="Pfam" id="PF25458"/>
    </source>
</evidence>
<feature type="domain" description="INTS4 8 helical bundle" evidence="3">
    <location>
        <begin position="608"/>
        <end position="802"/>
    </location>
</feature>